<proteinExistence type="predicted"/>
<reference evidence="2" key="2">
    <citation type="submission" date="2015-01" db="EMBL/GenBank/DDBJ databases">
        <title>Evolutionary Origins and Diversification of the Mycorrhizal Mutualists.</title>
        <authorList>
            <consortium name="DOE Joint Genome Institute"/>
            <consortium name="Mycorrhizal Genomics Consortium"/>
            <person name="Kohler A."/>
            <person name="Kuo A."/>
            <person name="Nagy L.G."/>
            <person name="Floudas D."/>
            <person name="Copeland A."/>
            <person name="Barry K.W."/>
            <person name="Cichocki N."/>
            <person name="Veneault-Fourrey C."/>
            <person name="LaButti K."/>
            <person name="Lindquist E.A."/>
            <person name="Lipzen A."/>
            <person name="Lundell T."/>
            <person name="Morin E."/>
            <person name="Murat C."/>
            <person name="Riley R."/>
            <person name="Ohm R."/>
            <person name="Sun H."/>
            <person name="Tunlid A."/>
            <person name="Henrissat B."/>
            <person name="Grigoriev I.V."/>
            <person name="Hibbett D.S."/>
            <person name="Martin F."/>
        </authorList>
    </citation>
    <scope>NUCLEOTIDE SEQUENCE [LARGE SCALE GENOMIC DNA]</scope>
    <source>
        <strain evidence="2">Ve08.2h10</strain>
    </source>
</reference>
<organism evidence="1 2">
    <name type="scientific">Paxillus rubicundulus Ve08.2h10</name>
    <dbReference type="NCBI Taxonomy" id="930991"/>
    <lineage>
        <taxon>Eukaryota</taxon>
        <taxon>Fungi</taxon>
        <taxon>Dikarya</taxon>
        <taxon>Basidiomycota</taxon>
        <taxon>Agaricomycotina</taxon>
        <taxon>Agaricomycetes</taxon>
        <taxon>Agaricomycetidae</taxon>
        <taxon>Boletales</taxon>
        <taxon>Paxilineae</taxon>
        <taxon>Paxillaceae</taxon>
        <taxon>Paxillus</taxon>
    </lineage>
</organism>
<name>A0A0D0DMN4_9AGAM</name>
<dbReference type="AlphaFoldDB" id="A0A0D0DMN4"/>
<gene>
    <name evidence="1" type="ORF">PAXRUDRAFT_160449</name>
</gene>
<accession>A0A0D0DMN4</accession>
<reference evidence="1 2" key="1">
    <citation type="submission" date="2014-04" db="EMBL/GenBank/DDBJ databases">
        <authorList>
            <consortium name="DOE Joint Genome Institute"/>
            <person name="Kuo A."/>
            <person name="Kohler A."/>
            <person name="Jargeat P."/>
            <person name="Nagy L.G."/>
            <person name="Floudas D."/>
            <person name="Copeland A."/>
            <person name="Barry K.W."/>
            <person name="Cichocki N."/>
            <person name="Veneault-Fourrey C."/>
            <person name="LaButti K."/>
            <person name="Lindquist E.A."/>
            <person name="Lipzen A."/>
            <person name="Lundell T."/>
            <person name="Morin E."/>
            <person name="Murat C."/>
            <person name="Sun H."/>
            <person name="Tunlid A."/>
            <person name="Henrissat B."/>
            <person name="Grigoriev I.V."/>
            <person name="Hibbett D.S."/>
            <person name="Martin F."/>
            <person name="Nordberg H.P."/>
            <person name="Cantor M.N."/>
            <person name="Hua S.X."/>
        </authorList>
    </citation>
    <scope>NUCLEOTIDE SEQUENCE [LARGE SCALE GENOMIC DNA]</scope>
    <source>
        <strain evidence="1 2">Ve08.2h10</strain>
    </source>
</reference>
<dbReference type="EMBL" id="KN826197">
    <property type="protein sequence ID" value="KIK79745.1"/>
    <property type="molecule type" value="Genomic_DNA"/>
</dbReference>
<dbReference type="OrthoDB" id="2633939at2759"/>
<evidence type="ECO:0000313" key="2">
    <source>
        <dbReference type="Proteomes" id="UP000054538"/>
    </source>
</evidence>
<evidence type="ECO:0000313" key="1">
    <source>
        <dbReference type="EMBL" id="KIK79745.1"/>
    </source>
</evidence>
<dbReference type="STRING" id="930991.A0A0D0DMN4"/>
<sequence length="108" mass="12201">CYKVFKAYHSSVWSEILEVFEMAEMTKNVNQTFSQRAQMFNKLQRRFQVDAGAIKHGFQAAVIMCGNAVNEDASLGFAHTTPGATEYFETRCRTDENGMIGNLKSHVL</sequence>
<feature type="non-terminal residue" evidence="1">
    <location>
        <position position="1"/>
    </location>
</feature>
<keyword evidence="2" id="KW-1185">Reference proteome</keyword>
<dbReference type="InParanoid" id="A0A0D0DMN4"/>
<dbReference type="Proteomes" id="UP000054538">
    <property type="component" value="Unassembled WGS sequence"/>
</dbReference>
<dbReference type="HOGENOM" id="CLU_2203292_0_0_1"/>
<protein>
    <submittedName>
        <fullName evidence="1">Uncharacterized protein</fullName>
    </submittedName>
</protein>